<dbReference type="SUPFAM" id="SSF49265">
    <property type="entry name" value="Fibronectin type III"/>
    <property type="match status" value="1"/>
</dbReference>
<feature type="domain" description="Ig-like" evidence="3">
    <location>
        <begin position="134"/>
        <end position="222"/>
    </location>
</feature>
<dbReference type="InterPro" id="IPR007110">
    <property type="entry name" value="Ig-like_dom"/>
</dbReference>
<organism evidence="4 5">
    <name type="scientific">Limulus polyphemus</name>
    <name type="common">Atlantic horseshoe crab</name>
    <dbReference type="NCBI Taxonomy" id="6850"/>
    <lineage>
        <taxon>Eukaryota</taxon>
        <taxon>Metazoa</taxon>
        <taxon>Ecdysozoa</taxon>
        <taxon>Arthropoda</taxon>
        <taxon>Chelicerata</taxon>
        <taxon>Merostomata</taxon>
        <taxon>Xiphosura</taxon>
        <taxon>Limulidae</taxon>
        <taxon>Limulus</taxon>
    </lineage>
</organism>
<dbReference type="Gene3D" id="2.60.40.10">
    <property type="entry name" value="Immunoglobulins"/>
    <property type="match status" value="3"/>
</dbReference>
<evidence type="ECO:0000259" key="3">
    <source>
        <dbReference type="PROSITE" id="PS50835"/>
    </source>
</evidence>
<evidence type="ECO:0000313" key="5">
    <source>
        <dbReference type="RefSeq" id="XP_022251807.1"/>
    </source>
</evidence>
<dbReference type="RefSeq" id="XP_022251807.1">
    <property type="nucleotide sequence ID" value="XM_022396099.1"/>
</dbReference>
<dbReference type="InterPro" id="IPR003599">
    <property type="entry name" value="Ig_sub"/>
</dbReference>
<dbReference type="InterPro" id="IPR013783">
    <property type="entry name" value="Ig-like_fold"/>
</dbReference>
<reference evidence="5" key="1">
    <citation type="submission" date="2025-08" db="UniProtKB">
        <authorList>
            <consortium name="RefSeq"/>
        </authorList>
    </citation>
    <scope>IDENTIFICATION</scope>
    <source>
        <tissue evidence="5">Muscle</tissue>
    </source>
</reference>
<dbReference type="Proteomes" id="UP000694941">
    <property type="component" value="Unplaced"/>
</dbReference>
<dbReference type="PANTHER" id="PTHR23278:SF19">
    <property type="entry name" value="OBSCURIN"/>
    <property type="match status" value="1"/>
</dbReference>
<sequence length="521" mass="57974">MTYAPSIEDNGKYFSCKAENPLIQGSTIETGWSLTVNYPPQLVLRQDNLDVQEGEYVKFECNVRANPPITKISWEFGRQELNLSPAAAVATINNRTLILKKVNRSNRGRYRCSASNPEGLGVSNEIFLKVKYAPTCQPQRRSYGVSIGETVQVKCALDADPPDITFHWRLITPTSQVDDIVYTRDQLESTATYTLKTRDDYGTLECWGTNKIGVQKERCAFSIVLAGPPDYVNNCSVLNQTEHTIFIHCFKGYDGGIPQHFTIEAYSLDSGKLLANISLSTKPEFSVTDLPADMAIRFLVTTSNARGRSSPVVLTAHTLRSPEKLTVREDDDNTAVITPMVLVVIVVATILMAVTVGVIIIIKMRRKRGMQAAHQQEKNDEISDIAYNKSTDIASEQNDMGPDIIPDKLIARVFCEGILVTEEQCLQLAISPEKAYSEISSQAGVTSDDRTVSDRGHVNEFVQPNLNSQFIKPDESTDLQSSLYITRQLYQAPLEITRKGPDQPGPSREIVLSNNRQESRV</sequence>
<dbReference type="SMART" id="SM00408">
    <property type="entry name" value="IGc2"/>
    <property type="match status" value="2"/>
</dbReference>
<evidence type="ECO:0000256" key="2">
    <source>
        <dbReference type="SAM" id="Phobius"/>
    </source>
</evidence>
<keyword evidence="2" id="KW-1133">Transmembrane helix</keyword>
<feature type="compositionally biased region" description="Polar residues" evidence="1">
    <location>
        <begin position="512"/>
        <end position="521"/>
    </location>
</feature>
<evidence type="ECO:0000256" key="1">
    <source>
        <dbReference type="SAM" id="MobiDB-lite"/>
    </source>
</evidence>
<gene>
    <name evidence="5" type="primary">LOC106467886</name>
</gene>
<name>A0ABM1T7F1_LIMPO</name>
<evidence type="ECO:0000313" key="4">
    <source>
        <dbReference type="Proteomes" id="UP000694941"/>
    </source>
</evidence>
<accession>A0ABM1T7F1</accession>
<dbReference type="InterPro" id="IPR036116">
    <property type="entry name" value="FN3_sf"/>
</dbReference>
<dbReference type="SUPFAM" id="SSF48726">
    <property type="entry name" value="Immunoglobulin"/>
    <property type="match status" value="2"/>
</dbReference>
<protein>
    <submittedName>
        <fullName evidence="5">Protein turtle homolog B-like</fullName>
    </submittedName>
</protein>
<keyword evidence="2" id="KW-0812">Transmembrane</keyword>
<dbReference type="PANTHER" id="PTHR23278">
    <property type="entry name" value="SIDESTEP PROTEIN"/>
    <property type="match status" value="1"/>
</dbReference>
<dbReference type="InterPro" id="IPR003598">
    <property type="entry name" value="Ig_sub2"/>
</dbReference>
<dbReference type="InterPro" id="IPR036179">
    <property type="entry name" value="Ig-like_dom_sf"/>
</dbReference>
<feature type="domain" description="Ig-like" evidence="3">
    <location>
        <begin position="40"/>
        <end position="123"/>
    </location>
</feature>
<feature type="transmembrane region" description="Helical" evidence="2">
    <location>
        <begin position="340"/>
        <end position="362"/>
    </location>
</feature>
<dbReference type="PROSITE" id="PS50835">
    <property type="entry name" value="IG_LIKE"/>
    <property type="match status" value="2"/>
</dbReference>
<proteinExistence type="predicted"/>
<dbReference type="Pfam" id="PF13927">
    <property type="entry name" value="Ig_3"/>
    <property type="match status" value="1"/>
</dbReference>
<dbReference type="GeneID" id="106467886"/>
<keyword evidence="4" id="KW-1185">Reference proteome</keyword>
<keyword evidence="2" id="KW-0472">Membrane</keyword>
<feature type="region of interest" description="Disordered" evidence="1">
    <location>
        <begin position="496"/>
        <end position="521"/>
    </location>
</feature>
<dbReference type="SMART" id="SM00409">
    <property type="entry name" value="IG"/>
    <property type="match status" value="2"/>
</dbReference>